<dbReference type="GO" id="GO:0006457">
    <property type="term" value="P:protein folding"/>
    <property type="evidence" value="ECO:0007669"/>
    <property type="project" value="TreeGrafter"/>
</dbReference>
<evidence type="ECO:0000256" key="1">
    <source>
        <dbReference type="ARBA" id="ARBA00022737"/>
    </source>
</evidence>
<keyword evidence="1" id="KW-0677">Repeat</keyword>
<dbReference type="GO" id="GO:0030544">
    <property type="term" value="F:Hsp70 protein binding"/>
    <property type="evidence" value="ECO:0007669"/>
    <property type="project" value="TreeGrafter"/>
</dbReference>
<dbReference type="InterPro" id="IPR044059">
    <property type="entry name" value="Csn1/TTC4_wheel"/>
</dbReference>
<dbReference type="Pfam" id="PF18972">
    <property type="entry name" value="Wheel"/>
    <property type="match status" value="1"/>
</dbReference>
<protein>
    <recommendedName>
        <fullName evidence="3">Cns1/TTC4 wheel domain-containing protein</fullName>
    </recommendedName>
</protein>
<comment type="caution">
    <text evidence="4">The sequence shown here is derived from an EMBL/GenBank/DDBJ whole genome shotgun (WGS) entry which is preliminary data.</text>
</comment>
<dbReference type="GO" id="GO:0005634">
    <property type="term" value="C:nucleus"/>
    <property type="evidence" value="ECO:0007669"/>
    <property type="project" value="TreeGrafter"/>
</dbReference>
<dbReference type="SUPFAM" id="SSF48452">
    <property type="entry name" value="TPR-like"/>
    <property type="match status" value="1"/>
</dbReference>
<evidence type="ECO:0000313" key="4">
    <source>
        <dbReference type="EMBL" id="CAB3411157.1"/>
    </source>
</evidence>
<keyword evidence="2" id="KW-0802">TPR repeat</keyword>
<gene>
    <name evidence="4" type="ORF">CBOVIS_LOCUS12578</name>
</gene>
<dbReference type="InterPro" id="IPR011990">
    <property type="entry name" value="TPR-like_helical_dom_sf"/>
</dbReference>
<dbReference type="Gene3D" id="1.25.40.10">
    <property type="entry name" value="Tetratricopeptide repeat domain"/>
    <property type="match status" value="1"/>
</dbReference>
<evidence type="ECO:0000259" key="3">
    <source>
        <dbReference type="Pfam" id="PF18972"/>
    </source>
</evidence>
<keyword evidence="5" id="KW-1185">Reference proteome</keyword>
<dbReference type="EMBL" id="CADEPM010000012">
    <property type="protein sequence ID" value="CAB3411157.1"/>
    <property type="molecule type" value="Genomic_DNA"/>
</dbReference>
<dbReference type="AlphaFoldDB" id="A0A8S1FB66"/>
<dbReference type="GO" id="GO:0051879">
    <property type="term" value="F:Hsp90 protein binding"/>
    <property type="evidence" value="ECO:0007669"/>
    <property type="project" value="InterPro"/>
</dbReference>
<evidence type="ECO:0000313" key="5">
    <source>
        <dbReference type="Proteomes" id="UP000494206"/>
    </source>
</evidence>
<name>A0A8S1FB66_9PELO</name>
<evidence type="ECO:0000256" key="2">
    <source>
        <dbReference type="ARBA" id="ARBA00022803"/>
    </source>
</evidence>
<dbReference type="OrthoDB" id="420195at2759"/>
<dbReference type="CDD" id="cd21377">
    <property type="entry name" value="CTWD_Cns1-like"/>
    <property type="match status" value="1"/>
</dbReference>
<feature type="domain" description="Cns1/TTC4 wheel" evidence="3">
    <location>
        <begin position="304"/>
        <end position="411"/>
    </location>
</feature>
<accession>A0A8S1FB66</accession>
<dbReference type="PANTHER" id="PTHR46035:SF1">
    <property type="entry name" value="TETRATRICOPEPTIDE REPEAT PROTEIN 4"/>
    <property type="match status" value="1"/>
</dbReference>
<sequence>MSSNLQLPKKKWTEAERAALSKKLDDDLEQFMEEMAARKAEKQEEKKPFDFDEWCKEIDEHPAFMKELKLGGKYGETIEALQAMKYERGDGEDSVMNAEDHNKEGNKHFGFKKYRWATDCYTNGIKEKCPDRKLNAVLYFNRAAAQRHIGNLRSAIKDCAMGRKFDPTHLKGVIRGAECLMELEYAKDALNWIESSKKLFAFHKETSENPDLSEEEKKYIDDIEKLRVKAVEISLKEERDKRKSRAEERKDTEKKKKLLDALKARNLNLCPRVPFDHPELMDMSLLTVSLAQMHTHECVQFDDDGNLVWPVLLQYPETGQTDILTDTCETTRLGELLQEVLASPADWDPEHKFKFENVRFFVSDQYDEYCMEIFEWMDFKTILSLPGYQIKHGLPVIMIFTKEKASESLKQIDETENKYLFS</sequence>
<reference evidence="4 5" key="1">
    <citation type="submission" date="2020-04" db="EMBL/GenBank/DDBJ databases">
        <authorList>
            <person name="Laetsch R D."/>
            <person name="Stevens L."/>
            <person name="Kumar S."/>
            <person name="Blaxter L. M."/>
        </authorList>
    </citation>
    <scope>NUCLEOTIDE SEQUENCE [LARGE SCALE GENOMIC DNA]</scope>
</reference>
<dbReference type="PANTHER" id="PTHR46035">
    <property type="entry name" value="TETRATRICOPEPTIDE REPEAT PROTEIN 4"/>
    <property type="match status" value="1"/>
</dbReference>
<dbReference type="Proteomes" id="UP000494206">
    <property type="component" value="Unassembled WGS sequence"/>
</dbReference>
<organism evidence="4 5">
    <name type="scientific">Caenorhabditis bovis</name>
    <dbReference type="NCBI Taxonomy" id="2654633"/>
    <lineage>
        <taxon>Eukaryota</taxon>
        <taxon>Metazoa</taxon>
        <taxon>Ecdysozoa</taxon>
        <taxon>Nematoda</taxon>
        <taxon>Chromadorea</taxon>
        <taxon>Rhabditida</taxon>
        <taxon>Rhabditina</taxon>
        <taxon>Rhabditomorpha</taxon>
        <taxon>Rhabditoidea</taxon>
        <taxon>Rhabditidae</taxon>
        <taxon>Peloderinae</taxon>
        <taxon>Caenorhabditis</taxon>
    </lineage>
</organism>
<proteinExistence type="predicted"/>
<dbReference type="GO" id="GO:0005829">
    <property type="term" value="C:cytosol"/>
    <property type="evidence" value="ECO:0007669"/>
    <property type="project" value="TreeGrafter"/>
</dbReference>